<feature type="transmembrane region" description="Helical" evidence="12">
    <location>
        <begin position="1904"/>
        <end position="1923"/>
    </location>
</feature>
<evidence type="ECO:0000256" key="10">
    <source>
        <dbReference type="SAM" id="Coils"/>
    </source>
</evidence>
<evidence type="ECO:0000256" key="8">
    <source>
        <dbReference type="ARBA" id="ARBA00023136"/>
    </source>
</evidence>
<evidence type="ECO:0000256" key="2">
    <source>
        <dbReference type="ARBA" id="ARBA00007821"/>
    </source>
</evidence>
<evidence type="ECO:0000256" key="5">
    <source>
        <dbReference type="ARBA" id="ARBA00022692"/>
    </source>
</evidence>
<dbReference type="InterPro" id="IPR056770">
    <property type="entry name" value="Piezo_THU9_anchor"/>
</dbReference>
<feature type="transmembrane region" description="Helical" evidence="12">
    <location>
        <begin position="1631"/>
        <end position="1651"/>
    </location>
</feature>
<keyword evidence="10" id="KW-0175">Coiled coil</keyword>
<feature type="transmembrane region" description="Helical" evidence="12">
    <location>
        <begin position="704"/>
        <end position="725"/>
    </location>
</feature>
<keyword evidence="19" id="KW-1185">Reference proteome</keyword>
<feature type="transmembrane region" description="Helical" evidence="12">
    <location>
        <begin position="478"/>
        <end position="496"/>
    </location>
</feature>
<feature type="transmembrane region" description="Helical" evidence="12">
    <location>
        <begin position="17"/>
        <end position="41"/>
    </location>
</feature>
<evidence type="ECO:0000259" key="15">
    <source>
        <dbReference type="Pfam" id="PF23188"/>
    </source>
</evidence>
<dbReference type="Proteomes" id="UP000327044">
    <property type="component" value="Unassembled WGS sequence"/>
</dbReference>
<feature type="transmembrane region" description="Helical" evidence="12">
    <location>
        <begin position="195"/>
        <end position="212"/>
    </location>
</feature>
<feature type="transmembrane region" description="Helical" evidence="12">
    <location>
        <begin position="167"/>
        <end position="189"/>
    </location>
</feature>
<evidence type="ECO:0000256" key="3">
    <source>
        <dbReference type="ARBA" id="ARBA00022448"/>
    </source>
</evidence>
<dbReference type="Pfam" id="PF24874">
    <property type="entry name" value="Piezo_THU9_anchor"/>
    <property type="match status" value="1"/>
</dbReference>
<gene>
    <name evidence="18" type="ORF">PPYR_09129</name>
</gene>
<evidence type="ECO:0000256" key="12">
    <source>
        <dbReference type="SAM" id="Phobius"/>
    </source>
</evidence>
<dbReference type="PANTHER" id="PTHR47049:SF2">
    <property type="entry name" value="PIEZO-TYPE MECHANOSENSITIVE ION CHANNEL HOMOLOG"/>
    <property type="match status" value="1"/>
</dbReference>
<comment type="caution">
    <text evidence="18">The sequence shown here is derived from an EMBL/GenBank/DDBJ whole genome shotgun (WGS) entry which is preliminary data.</text>
</comment>
<feature type="domain" description="Piezo THU9 and anchor" evidence="17">
    <location>
        <begin position="1829"/>
        <end position="2066"/>
    </location>
</feature>
<evidence type="ECO:0000256" key="7">
    <source>
        <dbReference type="ARBA" id="ARBA00023065"/>
    </source>
</evidence>
<evidence type="ECO:0000259" key="17">
    <source>
        <dbReference type="Pfam" id="PF24874"/>
    </source>
</evidence>
<feature type="transmembrane region" description="Helical" evidence="12">
    <location>
        <begin position="444"/>
        <end position="466"/>
    </location>
</feature>
<evidence type="ECO:0000256" key="1">
    <source>
        <dbReference type="ARBA" id="ARBA00004651"/>
    </source>
</evidence>
<feature type="transmembrane region" description="Helical" evidence="12">
    <location>
        <begin position="2314"/>
        <end position="2335"/>
    </location>
</feature>
<dbReference type="GO" id="GO:0008381">
    <property type="term" value="F:mechanosensitive monoatomic ion channel activity"/>
    <property type="evidence" value="ECO:0007669"/>
    <property type="project" value="InterPro"/>
</dbReference>
<evidence type="ECO:0000256" key="4">
    <source>
        <dbReference type="ARBA" id="ARBA00022475"/>
    </source>
</evidence>
<feature type="coiled-coil region" evidence="10">
    <location>
        <begin position="1319"/>
        <end position="1353"/>
    </location>
</feature>
<comment type="similarity">
    <text evidence="2">Belongs to the PIEZO (TC 1.A.75) family.</text>
</comment>
<feature type="transmembrane region" description="Helical" evidence="12">
    <location>
        <begin position="1831"/>
        <end position="1853"/>
    </location>
</feature>
<feature type="transmembrane region" description="Helical" evidence="12">
    <location>
        <begin position="1605"/>
        <end position="1624"/>
    </location>
</feature>
<dbReference type="Pfam" id="PF12166">
    <property type="entry name" value="Piezo_cap"/>
    <property type="match status" value="1"/>
</dbReference>
<dbReference type="InterPro" id="IPR056768">
    <property type="entry name" value="THU_Piezo"/>
</dbReference>
<feature type="transmembrane region" description="Helical" evidence="12">
    <location>
        <begin position="1021"/>
        <end position="1038"/>
    </location>
</feature>
<evidence type="ECO:0000259" key="14">
    <source>
        <dbReference type="Pfam" id="PF15917"/>
    </source>
</evidence>
<dbReference type="FunCoup" id="A0A5N4ALF5">
    <property type="interactions" value="347"/>
</dbReference>
<keyword evidence="3" id="KW-0813">Transport</keyword>
<feature type="transmembrane region" description="Helical" evidence="12">
    <location>
        <begin position="1573"/>
        <end position="1599"/>
    </location>
</feature>
<feature type="transmembrane region" description="Helical" evidence="12">
    <location>
        <begin position="804"/>
        <end position="823"/>
    </location>
</feature>
<name>A0A5N4ALF5_PHOPY</name>
<evidence type="ECO:0000313" key="18">
    <source>
        <dbReference type="EMBL" id="KAB0798136.1"/>
    </source>
</evidence>
<dbReference type="Pfam" id="PF23188">
    <property type="entry name" value="THU_Piezo1"/>
    <property type="match status" value="1"/>
</dbReference>
<feature type="transmembrane region" description="Helical" evidence="12">
    <location>
        <begin position="1199"/>
        <end position="1220"/>
    </location>
</feature>
<keyword evidence="9" id="KW-0407">Ion channel</keyword>
<dbReference type="PANTHER" id="PTHR47049">
    <property type="entry name" value="PIEZO-TYPE MECHANOSENSITIVE ION CHANNEL HOMOLOG"/>
    <property type="match status" value="1"/>
</dbReference>
<organism evidence="18 19">
    <name type="scientific">Photinus pyralis</name>
    <name type="common">Common eastern firefly</name>
    <name type="synonym">Lampyris pyralis</name>
    <dbReference type="NCBI Taxonomy" id="7054"/>
    <lineage>
        <taxon>Eukaryota</taxon>
        <taxon>Metazoa</taxon>
        <taxon>Ecdysozoa</taxon>
        <taxon>Arthropoda</taxon>
        <taxon>Hexapoda</taxon>
        <taxon>Insecta</taxon>
        <taxon>Pterygota</taxon>
        <taxon>Neoptera</taxon>
        <taxon>Endopterygota</taxon>
        <taxon>Coleoptera</taxon>
        <taxon>Polyphaga</taxon>
        <taxon>Elateriformia</taxon>
        <taxon>Elateroidea</taxon>
        <taxon>Lampyridae</taxon>
        <taxon>Lampyrinae</taxon>
        <taxon>Photinus</taxon>
    </lineage>
</organism>
<dbReference type="InterPro" id="IPR056769">
    <property type="entry name" value="Piezo_TM1-24"/>
</dbReference>
<evidence type="ECO:0000259" key="13">
    <source>
        <dbReference type="Pfam" id="PF12166"/>
    </source>
</evidence>
<evidence type="ECO:0000259" key="16">
    <source>
        <dbReference type="Pfam" id="PF24871"/>
    </source>
</evidence>
<feature type="transmembrane region" description="Helical" evidence="12">
    <location>
        <begin position="286"/>
        <end position="307"/>
    </location>
</feature>
<feature type="transmembrane region" description="Helical" evidence="12">
    <location>
        <begin position="62"/>
        <end position="83"/>
    </location>
</feature>
<feature type="transmembrane region" description="Helical" evidence="12">
    <location>
        <begin position="623"/>
        <end position="643"/>
    </location>
</feature>
<dbReference type="InterPro" id="IPR031334">
    <property type="entry name" value="Piezo_cap_dom"/>
</dbReference>
<feature type="domain" description="Piezo TM1-24" evidence="16">
    <location>
        <begin position="26"/>
        <end position="730"/>
    </location>
</feature>
<sequence>MASIYIPVCLFKVALPILLTVCSVFRPCLLSGLYLLLYFILPMIPVPTNNSTSRCAGIYLKIIIALSSINLAGHIIFQMLLAFTDPPYSEKLVGCSTLEKILRHVGFVRLDHINPVSAITWLSPEIIMFVSSIVIFIVYKKLTSDEDTVETGAGGSSTSLVRPKRRLIGILVSIGKYMVLTSLCVAGVIRPSIPGGIYFLVFLSATTWWACGGTLGKKFAGVMIFVTCVVFLHISAIFIYQMQWPQLLVPKDYPLLRYFGISPLMTVKCKDPRNILWSPDLQWDSFLNPLVLMWLYFLTVSEVRLLLMPKAQKKQGTFSRLEANVNGRLSRQIPQRLSNKGLVRSRTMRQKWQTATRKVRLINSTSPKRRYTFTGKRAATILQNSRSGSVVVTQDSPNDIPMEQLADENEEEQITVFDKFVVWVDSLIELAIRSSYIFTNVIMMAWSISFPSWLGFVLLLTANILWMVPNQRRAMLRFSPFLIFYAWLLLISGYIFSMDLTDEELPQVANGVDLGIIGFEKVSYVPCRFLLLKCLYTAMFWITLKQYSTEKAEERQVSALVDMAAPLHVSVGAAAGVSQEDSKANLPLKVFGVHAKKFLTKFWIWIVAITLFGVAITGQRMTLFRIVYMALLLLFLTTFQFSFRLWRKLMFSFLVIVILFSMVMLVLVYTYQFKNIREYWLTYLHITKEQQLDIGLEYYAPKQLFIRLATPTFFVIIVAIQIHYFHKNFITLTEPVVLSADTTVESTTIQSPATAEPVSEKTDLDTSTKFDITELGNMSGAEVTEKFKSRFKLFLNQLGDLVELILMFLNMHSPTIVLFVAFLMFTYDKCALYLPFVIFVMVAVLLGHRVRTLALYITSAFSCVVVVGRMLYQIENIDHGLWNSTCERMNSTLNNAEWLGFKKLTSETTLYNIVFWNILYIFATTFKCVIYLRQHNVILPDGKRPKRATLMFPNIKRSDADKNVLNCVKYLFNYGFYKFGFEMCAIMTVIVIGVRLDFYSLLYCCWLIEIMIVKRPTLRKMWRWFFIAVTVVVPFQYFNLVGLPPTLCSEISWASTEVLERLQSWLFLLNFKYDLMSNKLLTDMCLFIFVSRQALVFDVELKYENSENNTYPGGSNDSIIHHADDPTFINPCPDFITYCRTYLDVCKRAAFLSWMWISLAIMFLAATNLVSIFSVGYLIGSFLFLWHGSDLYLRPLPKILKAWNVLIGYNVFVIFVKAFFQIPGCIYHEELDKYACWVVQLFAVGCSNESVKLGTTVGEDSCAVSEKYVGVVWDGVLFAFLIIQRRIFHSYNFFHIINETKATTILASRGAELIEELRYKRLLDQQEGEKQVLEKIKEKMERIKANQQKLVGAHYKDTTNHHKDTIFPDSRPRCKIREPNSHAKAIRSGDYYMFDEVKDEELEIIEQPRVPSIDDDDEAQSLGKGVPLMEVEIHQVAFVEPKGTKEPQPGTSKDDDEDISELTEPKEFTTCQKILNWLAFAGLFLESCCLTLTIFLNKYSKDYRYILRVLNKEKKILKERTEYYIGLRLGSGQTWRPAGSYHTLVKESLREGSPTNLMDDEETAEMSSKEQPVFIRLLLALWHILLSHSDIVCYFMIFLNQIKSATFLSLPLPFLVLCWGTLTIPRSSKTFWVTVIAYTEAIVLVKCIFQFEIIPWNRSQNISPLFPPRIIGIEKKDNYALWDLLLLLVIFFHRFLLKCLGLWKAVYVPAVVLTDGDYQITKDELKAIEDEGKLPSTVAPSSESSADVLHPKPLHLRKGSDLEKLVEEPDEGNDDEVEETNKEMVSIVTKKVAPAAHLSTAVRLGISRYQGALTSFFRRLFDPSYRIATDIYSYMFLCDFFNFFVILLGYSSFGPHTGDENVSDYLTENRIPVLFLVMLILQFLVIIVDRAIFLRKHLLAKVAFQFLQIVFLHIWLFILYPLITDRVFNSVLAPQIYYMVKCFYLLLSAYQIRSGYPTRVLGNFICRGYNYFNLFMYKAFLAVPFLFELRMIMDWMWTDTSMTIFDWMKMEDIFSHIFQVKCNRYCEEQFPQPRGEKKPTIIKYLMGGGALLIIFVIIWFPLVFFALGDAVGSSNIPYSVTMELRIGPYEPIYRMTAQSNSITTFLENDYNRLLGVYEQNKSALTFISNYQPSDIAVIKFSKHSAATWAISPPDRKRMIAELNATYPIRMTLEYFVSHKSNTKEDSGNIREEVVSLLEDLDTHLELLDMLVSNELRSPVILKYMVPQFIKVTNKGTAAPVAQLMRVINDPKDSKFRDIEVQRRTGGKSQEWWRITEVANDTNFLKILQHIPYYSAGDVQIYSFNEKLFPQTLNFITAGGIIGVYTTIVLVLGRLLRTLFSGVCFKIMFEDLPNVDRVLQLCYDVYLVRETREFPLEEDLFAKLIFLFRSPETLIKWTRPKEEMDESDEDDDPTDK</sequence>
<keyword evidence="8 12" id="KW-0472">Membrane</keyword>
<accession>A0A5N4ALF5</accession>
<feature type="transmembrane region" description="Helical" evidence="12">
    <location>
        <begin position="118"/>
        <end position="139"/>
    </location>
</feature>
<dbReference type="InParanoid" id="A0A5N4ALF5"/>
<dbReference type="EMBL" id="VVIM01000006">
    <property type="protein sequence ID" value="KAB0798136.1"/>
    <property type="molecule type" value="Genomic_DNA"/>
</dbReference>
<feature type="transmembrane region" description="Helical" evidence="12">
    <location>
        <begin position="1873"/>
        <end position="1892"/>
    </location>
</feature>
<feature type="transmembrane region" description="Helical" evidence="12">
    <location>
        <begin position="1679"/>
        <end position="1697"/>
    </location>
</feature>
<evidence type="ECO:0000313" key="19">
    <source>
        <dbReference type="Proteomes" id="UP000327044"/>
    </source>
</evidence>
<feature type="transmembrane region" description="Helical" evidence="12">
    <location>
        <begin position="910"/>
        <end position="932"/>
    </location>
</feature>
<keyword evidence="6 12" id="KW-1133">Transmembrane helix</keyword>
<feature type="transmembrane region" description="Helical" evidence="12">
    <location>
        <begin position="598"/>
        <end position="616"/>
    </location>
</feature>
<keyword evidence="5 12" id="KW-0812">Transmembrane</keyword>
<feature type="transmembrane region" description="Helical" evidence="12">
    <location>
        <begin position="649"/>
        <end position="671"/>
    </location>
</feature>
<evidence type="ECO:0000256" key="11">
    <source>
        <dbReference type="SAM" id="MobiDB-lite"/>
    </source>
</evidence>
<feature type="domain" description="Piezo non-specific cation channel cap" evidence="13">
    <location>
        <begin position="2103"/>
        <end position="2399"/>
    </location>
</feature>
<comment type="subcellular location">
    <subcellularLocation>
        <location evidence="1">Cell membrane</location>
        <topology evidence="1">Multi-pass membrane protein</topology>
    </subcellularLocation>
</comment>
<feature type="transmembrane region" description="Helical" evidence="12">
    <location>
        <begin position="830"/>
        <end position="847"/>
    </location>
</feature>
<dbReference type="InterPro" id="IPR031805">
    <property type="entry name" value="Piezo_TM25-28"/>
</dbReference>
<reference evidence="18 19" key="1">
    <citation type="journal article" date="2018" name="Elife">
        <title>Firefly genomes illuminate parallel origins of bioluminescence in beetles.</title>
        <authorList>
            <person name="Fallon T.R."/>
            <person name="Lower S.E."/>
            <person name="Chang C.H."/>
            <person name="Bessho-Uehara M."/>
            <person name="Martin G.J."/>
            <person name="Bewick A.J."/>
            <person name="Behringer M."/>
            <person name="Debat H.J."/>
            <person name="Wong I."/>
            <person name="Day J.C."/>
            <person name="Suvorov A."/>
            <person name="Silva C.J."/>
            <person name="Stanger-Hall K.F."/>
            <person name="Hall D.W."/>
            <person name="Schmitz R.J."/>
            <person name="Nelson D.R."/>
            <person name="Lewis S.M."/>
            <person name="Shigenobu S."/>
            <person name="Bybee S.M."/>
            <person name="Larracuente A.M."/>
            <person name="Oba Y."/>
            <person name="Weng J.K."/>
        </authorList>
    </citation>
    <scope>NUCLEOTIDE SEQUENCE [LARGE SCALE GENOMIC DNA]</scope>
    <source>
        <strain evidence="18">1611_PpyrPB1</strain>
        <tissue evidence="18">Whole body</tissue>
    </source>
</reference>
<feature type="transmembrane region" description="Helical" evidence="12">
    <location>
        <begin position="1935"/>
        <end position="1952"/>
    </location>
</feature>
<dbReference type="InterPro" id="IPR027272">
    <property type="entry name" value="Piezo"/>
</dbReference>
<feature type="domain" description="Piezo TM25-28" evidence="14">
    <location>
        <begin position="1129"/>
        <end position="1403"/>
    </location>
</feature>
<feature type="transmembrane region" description="Helical" evidence="12">
    <location>
        <begin position="219"/>
        <end position="240"/>
    </location>
</feature>
<feature type="domain" description="Piezo transmembrane helical unit" evidence="15">
    <location>
        <begin position="1586"/>
        <end position="1704"/>
    </location>
</feature>
<feature type="region of interest" description="Disordered" evidence="11">
    <location>
        <begin position="1439"/>
        <end position="1460"/>
    </location>
</feature>
<feature type="transmembrane region" description="Helical" evidence="12">
    <location>
        <begin position="2044"/>
        <end position="2067"/>
    </location>
</feature>
<dbReference type="GO" id="GO:0005886">
    <property type="term" value="C:plasma membrane"/>
    <property type="evidence" value="ECO:0007669"/>
    <property type="project" value="UniProtKB-SubCell"/>
</dbReference>
<evidence type="ECO:0000256" key="9">
    <source>
        <dbReference type="ARBA" id="ARBA00023303"/>
    </source>
</evidence>
<feature type="transmembrane region" description="Helical" evidence="12">
    <location>
        <begin position="853"/>
        <end position="872"/>
    </location>
</feature>
<proteinExistence type="inferred from homology"/>
<protein>
    <submittedName>
        <fullName evidence="18">Uncharacterized protein</fullName>
    </submittedName>
</protein>
<dbReference type="Pfam" id="PF15917">
    <property type="entry name" value="Piezo_TM25-28"/>
    <property type="match status" value="1"/>
</dbReference>
<feature type="transmembrane region" description="Helical" evidence="12">
    <location>
        <begin position="1474"/>
        <end position="1496"/>
    </location>
</feature>
<dbReference type="Pfam" id="PF24871">
    <property type="entry name" value="Piezo_TM1-24"/>
    <property type="match status" value="1"/>
</dbReference>
<evidence type="ECO:0000256" key="6">
    <source>
        <dbReference type="ARBA" id="ARBA00022989"/>
    </source>
</evidence>
<keyword evidence="4" id="KW-1003">Cell membrane</keyword>
<keyword evidence="7" id="KW-0406">Ion transport</keyword>
<feature type="transmembrane region" description="Helical" evidence="12">
    <location>
        <begin position="1154"/>
        <end position="1187"/>
    </location>
</feature>